<keyword evidence="1" id="KW-0255">Endonuclease</keyword>
<sequence>MPNRNEAKEALDAVIRKSRVHLYKPIQIAEILYRDRTRQDINLLNLEDYRTKSKKWRDDVCQVLLGRVCTSSAKFQDDLFNDTAIPPVLVNELGKENRRTNGAVEAYIYRRFTNKHSQLSDALNYCLEVKKEDFSVKRFIDSFRQEPGLKRSLDKIYEIIVYALFSTLVETLKLQVEVSVDSENFEILAEFVDFAKMIMCIDFSNPSYIQDAKVYRVGVTNAADRGLDMYSNWGPAIQIKHLSLDVELAENIVNSVSSDRVVIVCKDAERAIIVSLLTQIGWRSHIQSIVTENNLIEWYEKALRGKYADIMGDKLLWCLCEEIAEEFPSVDTVPDILKNRHYEKISDPFWR</sequence>
<accession>A0A2U2AEW3</accession>
<keyword evidence="2" id="KW-1185">Reference proteome</keyword>
<evidence type="ECO:0000313" key="2">
    <source>
        <dbReference type="Proteomes" id="UP000245020"/>
    </source>
</evidence>
<dbReference type="RefSeq" id="WP_109189091.1">
    <property type="nucleotide sequence ID" value="NZ_BMYA01000003.1"/>
</dbReference>
<keyword evidence="1" id="KW-0540">Nuclease</keyword>
<dbReference type="GO" id="GO:0004519">
    <property type="term" value="F:endonuclease activity"/>
    <property type="evidence" value="ECO:0007669"/>
    <property type="project" value="UniProtKB-KW"/>
</dbReference>
<dbReference type="InterPro" id="IPR019058">
    <property type="entry name" value="Restrct_endonuc_II_HaeII"/>
</dbReference>
<keyword evidence="1" id="KW-0378">Hydrolase</keyword>
<proteinExistence type="predicted"/>
<protein>
    <submittedName>
        <fullName evidence="1">HaeII family restriction endonuclease</fullName>
    </submittedName>
</protein>
<dbReference type="AlphaFoldDB" id="A0A2U2AEW3"/>
<reference evidence="2" key="1">
    <citation type="submission" date="2018-05" db="EMBL/GenBank/DDBJ databases">
        <title>Ignatzschineria dubaiensis sp. nov., isolated from necrotic foot tissues of dromedaries (Camelus dromedarius) and associated maggots in Dubai, United Arab Emirates.</title>
        <authorList>
            <person name="Tsang C.C."/>
            <person name="Tang J.Y.M."/>
            <person name="Fong J.Y.H."/>
            <person name="Kinne J."/>
            <person name="Lee H.H."/>
            <person name="Joseph M."/>
            <person name="Jose S."/>
            <person name="Schuster R.K."/>
            <person name="Tang Y."/>
            <person name="Sivakumar S."/>
            <person name="Chen J.H.K."/>
            <person name="Teng J.L.L."/>
            <person name="Lau S.K.P."/>
            <person name="Wernery U."/>
            <person name="Woo P.C.Y."/>
        </authorList>
    </citation>
    <scope>NUCLEOTIDE SEQUENCE [LARGE SCALE GENOMIC DNA]</scope>
    <source>
        <strain evidence="2">KCTC 22644</strain>
    </source>
</reference>
<dbReference type="Pfam" id="PF09554">
    <property type="entry name" value="RE_HaeII"/>
    <property type="match status" value="1"/>
</dbReference>
<gene>
    <name evidence="1" type="ORF">DC083_04705</name>
</gene>
<dbReference type="EMBL" id="QEWQ01000003">
    <property type="protein sequence ID" value="PWD81194.1"/>
    <property type="molecule type" value="Genomic_DNA"/>
</dbReference>
<name>A0A2U2AEW3_9GAMM</name>
<comment type="caution">
    <text evidence="1">The sequence shown here is derived from an EMBL/GenBank/DDBJ whole genome shotgun (WGS) entry which is preliminary data.</text>
</comment>
<dbReference type="Proteomes" id="UP000245020">
    <property type="component" value="Unassembled WGS sequence"/>
</dbReference>
<organism evidence="1 2">
    <name type="scientific">Ignatzschineria ureiclastica</name>
    <dbReference type="NCBI Taxonomy" id="472582"/>
    <lineage>
        <taxon>Bacteria</taxon>
        <taxon>Pseudomonadati</taxon>
        <taxon>Pseudomonadota</taxon>
        <taxon>Gammaproteobacteria</taxon>
        <taxon>Cardiobacteriales</taxon>
        <taxon>Ignatzschineriaceae</taxon>
        <taxon>Ignatzschineria</taxon>
    </lineage>
</organism>
<evidence type="ECO:0000313" key="1">
    <source>
        <dbReference type="EMBL" id="PWD81194.1"/>
    </source>
</evidence>
<dbReference type="OrthoDB" id="569411at2"/>